<feature type="domain" description="PAC" evidence="2">
    <location>
        <begin position="323"/>
        <end position="375"/>
    </location>
</feature>
<evidence type="ECO:0000259" key="1">
    <source>
        <dbReference type="PROSITE" id="PS50112"/>
    </source>
</evidence>
<name>A0A0H3X0F8_9BURK</name>
<dbReference type="Gene3D" id="3.20.20.450">
    <property type="entry name" value="EAL domain"/>
    <property type="match status" value="1"/>
</dbReference>
<evidence type="ECO:0000313" key="6">
    <source>
        <dbReference type="Proteomes" id="UP000035651"/>
    </source>
</evidence>
<feature type="domain" description="PAS" evidence="1">
    <location>
        <begin position="376"/>
        <end position="413"/>
    </location>
</feature>
<protein>
    <submittedName>
        <fullName evidence="5">Diguanylate cyclase</fullName>
    </submittedName>
</protein>
<dbReference type="InterPro" id="IPR013655">
    <property type="entry name" value="PAS_fold_3"/>
</dbReference>
<dbReference type="Pfam" id="PF08447">
    <property type="entry name" value="PAS_3"/>
    <property type="match status" value="2"/>
</dbReference>
<dbReference type="PROSITE" id="PS50887">
    <property type="entry name" value="GGDEF"/>
    <property type="match status" value="1"/>
</dbReference>
<dbReference type="InterPro" id="IPR000160">
    <property type="entry name" value="GGDEF_dom"/>
</dbReference>
<dbReference type="InterPro" id="IPR001610">
    <property type="entry name" value="PAC"/>
</dbReference>
<dbReference type="PANTHER" id="PTHR44757:SF2">
    <property type="entry name" value="BIOFILM ARCHITECTURE MAINTENANCE PROTEIN MBAA"/>
    <property type="match status" value="1"/>
</dbReference>
<dbReference type="Gene3D" id="3.30.450.20">
    <property type="entry name" value="PAS domain"/>
    <property type="match status" value="5"/>
</dbReference>
<dbReference type="InterPro" id="IPR013656">
    <property type="entry name" value="PAS_4"/>
</dbReference>
<dbReference type="SMART" id="SM00086">
    <property type="entry name" value="PAC"/>
    <property type="match status" value="2"/>
</dbReference>
<reference evidence="5" key="1">
    <citation type="submission" date="2016-06" db="EMBL/GenBank/DDBJ databases">
        <title>Complete Genome Sequence of Pandoraea faecigallinarum DSM-23572.</title>
        <authorList>
            <person name="Yong D."/>
            <person name="Ee R."/>
            <person name="Lim Y.-L."/>
            <person name="Yin W.-F."/>
            <person name="Chan K.-G."/>
        </authorList>
    </citation>
    <scope>NUCLEOTIDE SEQUENCE</scope>
    <source>
        <strain evidence="5">DSM 23572</strain>
        <plasmid evidence="5">pPF72-1</plasmid>
    </source>
</reference>
<dbReference type="PANTHER" id="PTHR44757">
    <property type="entry name" value="DIGUANYLATE CYCLASE DGCP"/>
    <property type="match status" value="1"/>
</dbReference>
<evidence type="ECO:0000313" key="5">
    <source>
        <dbReference type="EMBL" id="AKM33360.3"/>
    </source>
</evidence>
<dbReference type="KEGG" id="pfg:AB870_24555"/>
<feature type="domain" description="PAC" evidence="2">
    <location>
        <begin position="197"/>
        <end position="249"/>
    </location>
</feature>
<evidence type="ECO:0000259" key="4">
    <source>
        <dbReference type="PROSITE" id="PS50887"/>
    </source>
</evidence>
<feature type="domain" description="PAS" evidence="1">
    <location>
        <begin position="1"/>
        <end position="44"/>
    </location>
</feature>
<dbReference type="InterPro" id="IPR029787">
    <property type="entry name" value="Nucleotide_cyclase"/>
</dbReference>
<feature type="domain" description="PAS" evidence="1">
    <location>
        <begin position="124"/>
        <end position="194"/>
    </location>
</feature>
<dbReference type="InterPro" id="IPR000700">
    <property type="entry name" value="PAS-assoc_C"/>
</dbReference>
<dbReference type="Gene3D" id="3.30.70.270">
    <property type="match status" value="1"/>
</dbReference>
<dbReference type="RefSeq" id="WP_047909421.1">
    <property type="nucleotide sequence ID" value="NZ_CP011808.2"/>
</dbReference>
<keyword evidence="6" id="KW-1185">Reference proteome</keyword>
<dbReference type="FunFam" id="3.30.450.20:FF:000099">
    <property type="entry name" value="Sensory box sensor histidine kinase"/>
    <property type="match status" value="2"/>
</dbReference>
<dbReference type="NCBIfam" id="TIGR00229">
    <property type="entry name" value="sensory_box"/>
    <property type="match status" value="5"/>
</dbReference>
<geneLocation type="plasmid" evidence="5 6">
    <name>pPF72-1</name>
</geneLocation>
<feature type="domain" description="PAS" evidence="1">
    <location>
        <begin position="250"/>
        <end position="320"/>
    </location>
</feature>
<dbReference type="Pfam" id="PF08448">
    <property type="entry name" value="PAS_4"/>
    <property type="match status" value="3"/>
</dbReference>
<gene>
    <name evidence="5" type="ORF">AB870_24555</name>
</gene>
<dbReference type="SMART" id="SM00267">
    <property type="entry name" value="GGDEF"/>
    <property type="match status" value="1"/>
</dbReference>
<dbReference type="PROSITE" id="PS50113">
    <property type="entry name" value="PAC"/>
    <property type="match status" value="2"/>
</dbReference>
<accession>A0A0H3X0F8</accession>
<dbReference type="InterPro" id="IPR035919">
    <property type="entry name" value="EAL_sf"/>
</dbReference>
<dbReference type="Proteomes" id="UP000035651">
    <property type="component" value="Plasmid pPF72-1"/>
</dbReference>
<evidence type="ECO:0000259" key="3">
    <source>
        <dbReference type="PROSITE" id="PS50883"/>
    </source>
</evidence>
<dbReference type="Pfam" id="PF00563">
    <property type="entry name" value="EAL"/>
    <property type="match status" value="1"/>
</dbReference>
<proteinExistence type="predicted"/>
<dbReference type="CDD" id="cd00130">
    <property type="entry name" value="PAS"/>
    <property type="match status" value="5"/>
</dbReference>
<feature type="domain" description="EAL" evidence="3">
    <location>
        <begin position="804"/>
        <end position="1054"/>
    </location>
</feature>
<dbReference type="InterPro" id="IPR043128">
    <property type="entry name" value="Rev_trsase/Diguanyl_cyclase"/>
</dbReference>
<keyword evidence="5" id="KW-0614">Plasmid</keyword>
<evidence type="ECO:0000259" key="2">
    <source>
        <dbReference type="PROSITE" id="PS50113"/>
    </source>
</evidence>
<dbReference type="SUPFAM" id="SSF55785">
    <property type="entry name" value="PYP-like sensor domain (PAS domain)"/>
    <property type="match status" value="5"/>
</dbReference>
<sequence>MLGAVFSGLAHPVIIKDAQLRFVYVNAAACALLGRTARDLLGRTDEAVVPAAQAQRIMAVDREILASGEPHMYEESITTPEGGCRQLLTHKYRIALPGVGPKLVIAVTIDVTELRQAERRQRRSEEHYRALVDLLPQVVWVADASGAVIEIGPTWGRLSGRAPEAAYGSGWEAAVHPEDLPRVRQQWHTSVASGAPLDVQCRVLAADGSFRWVRNRAAARRDEQGRIVSWHGLLEDVHESKSAEEALRESEGRFRLIADNVPVIIWLADAQGATTYLNRSWQETTGQTAQQALGRGWLEAVHREDRAALLASIAQASAARERMQAEYRLRRVDGSWAWVIDIGQPRVNAEGDLLGYAGCVLDLSERKAAELALEQSEALVRSIVESTPDCIQLLDADGEPLFVNPAGRKLFGLPEAADVRGYRWGKTLGAGDFAKGEQALEQVRAGQVARFEAWVTTCERQSVCMDIIAAPVLGSDGKPARMLTIWRDISGAKAARDASEAAWRAAESAAAKLALVLENTLDCVVVIDREWHLTYLNANARRLLSLGDEAIGQSLWTLYPHERNGVFAECYRRAFATNQPVTFEEYLPALGRWLEVHASPTDEGLSIFFRDTSERRRAEHERFQAQAQVFHMSRHDALTNLPNRLLLRERLERHLSEVHVGAPLAVLTLDLVAFKQVNDTYGHPVGDMLLRQMADRLNACVRDEDTVARVGGDEFVVVAPRVRCEADAELLATRIIEALQRPFDLEAVSVDIGASVGIAFAPDAGTSVDALLRASDVALYRAKAEGRGTFRRYVPGMDAHLLTRQAMKAALKGAIARNEFELFFQPLVDLLSQKVSTCEALLRWRRGDAGMVSPAEFIPVAEECGLIHSIGEWVLRRACHEAVSWGEGIAVAVNLSPFQFKDVNLVSMVAEALTRSGLAAARLQLEITESVMLDESDANLRTLQALRRLGVKIVMDDFGTGYSSFGYLRRFPFDKIKVDQAFVGDLPDGRESLAVVRAVAGIGRSLGITTAVEGVETQAQLDVVSAEGFDEVQGYLFSSPVPAAEVGALLRRLVHQ</sequence>
<feature type="domain" description="GGDEF" evidence="4">
    <location>
        <begin position="662"/>
        <end position="795"/>
    </location>
</feature>
<organism evidence="5 6">
    <name type="scientific">Pandoraea faecigallinarum</name>
    <dbReference type="NCBI Taxonomy" id="656179"/>
    <lineage>
        <taxon>Bacteria</taxon>
        <taxon>Pseudomonadati</taxon>
        <taxon>Pseudomonadota</taxon>
        <taxon>Betaproteobacteria</taxon>
        <taxon>Burkholderiales</taxon>
        <taxon>Burkholderiaceae</taxon>
        <taxon>Pandoraea</taxon>
    </lineage>
</organism>
<dbReference type="InterPro" id="IPR035965">
    <property type="entry name" value="PAS-like_dom_sf"/>
</dbReference>
<dbReference type="AlphaFoldDB" id="A0A0H3X0F8"/>
<dbReference type="SUPFAM" id="SSF141868">
    <property type="entry name" value="EAL domain-like"/>
    <property type="match status" value="1"/>
</dbReference>
<dbReference type="NCBIfam" id="TIGR00254">
    <property type="entry name" value="GGDEF"/>
    <property type="match status" value="1"/>
</dbReference>
<dbReference type="EMBL" id="CP011808">
    <property type="protein sequence ID" value="AKM33360.3"/>
    <property type="molecule type" value="Genomic_DNA"/>
</dbReference>
<dbReference type="PROSITE" id="PS50883">
    <property type="entry name" value="EAL"/>
    <property type="match status" value="1"/>
</dbReference>
<dbReference type="SUPFAM" id="SSF55073">
    <property type="entry name" value="Nucleotide cyclase"/>
    <property type="match status" value="1"/>
</dbReference>
<dbReference type="InterPro" id="IPR001633">
    <property type="entry name" value="EAL_dom"/>
</dbReference>
<dbReference type="InterPro" id="IPR000014">
    <property type="entry name" value="PAS"/>
</dbReference>
<dbReference type="SMART" id="SM00052">
    <property type="entry name" value="EAL"/>
    <property type="match status" value="1"/>
</dbReference>
<dbReference type="InterPro" id="IPR052155">
    <property type="entry name" value="Biofilm_reg_signaling"/>
</dbReference>
<dbReference type="SMART" id="SM00091">
    <property type="entry name" value="PAS"/>
    <property type="match status" value="5"/>
</dbReference>
<dbReference type="Pfam" id="PF00990">
    <property type="entry name" value="GGDEF"/>
    <property type="match status" value="1"/>
</dbReference>
<dbReference type="CDD" id="cd01949">
    <property type="entry name" value="GGDEF"/>
    <property type="match status" value="1"/>
</dbReference>
<dbReference type="CDD" id="cd01948">
    <property type="entry name" value="EAL"/>
    <property type="match status" value="1"/>
</dbReference>
<dbReference type="PROSITE" id="PS50112">
    <property type="entry name" value="PAS"/>
    <property type="match status" value="4"/>
</dbReference>